<comment type="caution">
    <text evidence="2">The sequence shown here is derived from an EMBL/GenBank/DDBJ whole genome shotgun (WGS) entry which is preliminary data.</text>
</comment>
<dbReference type="EMBL" id="VSSQ01030616">
    <property type="protein sequence ID" value="MPM81209.1"/>
    <property type="molecule type" value="Genomic_DNA"/>
</dbReference>
<sequence>MDKTVVFRLLTRKEFHQHRTGNAECLRNQLVHLVAFVLHIRQQLPAGFADRARRNQGHRDNRDADKRHLPVHRKQRDQCRNHHSNIRNRSGQRVGDHCANTADVAFHAGQDIALFLRGVK</sequence>
<protein>
    <submittedName>
        <fullName evidence="2">Uncharacterized protein</fullName>
    </submittedName>
</protein>
<organism evidence="2">
    <name type="scientific">bioreactor metagenome</name>
    <dbReference type="NCBI Taxonomy" id="1076179"/>
    <lineage>
        <taxon>unclassified sequences</taxon>
        <taxon>metagenomes</taxon>
        <taxon>ecological metagenomes</taxon>
    </lineage>
</organism>
<evidence type="ECO:0000313" key="2">
    <source>
        <dbReference type="EMBL" id="MPM81209.1"/>
    </source>
</evidence>
<accession>A0A645CWC4</accession>
<feature type="compositionally biased region" description="Basic and acidic residues" evidence="1">
    <location>
        <begin position="50"/>
        <end position="68"/>
    </location>
</feature>
<dbReference type="AlphaFoldDB" id="A0A645CWC4"/>
<name>A0A645CWC4_9ZZZZ</name>
<gene>
    <name evidence="2" type="ORF">SDC9_128261</name>
</gene>
<reference evidence="2" key="1">
    <citation type="submission" date="2019-08" db="EMBL/GenBank/DDBJ databases">
        <authorList>
            <person name="Kucharzyk K."/>
            <person name="Murdoch R.W."/>
            <person name="Higgins S."/>
            <person name="Loffler F."/>
        </authorList>
    </citation>
    <scope>NUCLEOTIDE SEQUENCE</scope>
</reference>
<feature type="region of interest" description="Disordered" evidence="1">
    <location>
        <begin position="49"/>
        <end position="94"/>
    </location>
</feature>
<feature type="compositionally biased region" description="Basic residues" evidence="1">
    <location>
        <begin position="69"/>
        <end position="86"/>
    </location>
</feature>
<proteinExistence type="predicted"/>
<evidence type="ECO:0000256" key="1">
    <source>
        <dbReference type="SAM" id="MobiDB-lite"/>
    </source>
</evidence>